<dbReference type="GO" id="GO:0017004">
    <property type="term" value="P:cytochrome complex assembly"/>
    <property type="evidence" value="ECO:0007669"/>
    <property type="project" value="UniProtKB-KW"/>
</dbReference>
<dbReference type="EMBL" id="CYXP01000001">
    <property type="protein sequence ID" value="CUM86608.1"/>
    <property type="molecule type" value="Genomic_DNA"/>
</dbReference>
<dbReference type="InterPro" id="IPR013766">
    <property type="entry name" value="Thioredoxin_domain"/>
</dbReference>
<dbReference type="PROSITE" id="PS00194">
    <property type="entry name" value="THIOREDOXIN_1"/>
    <property type="match status" value="1"/>
</dbReference>
<dbReference type="PANTHER" id="PTHR42852:SF6">
    <property type="entry name" value="THIOL:DISULFIDE INTERCHANGE PROTEIN DSBE"/>
    <property type="match status" value="1"/>
</dbReference>
<dbReference type="InterPro" id="IPR025380">
    <property type="entry name" value="DUF4369"/>
</dbReference>
<gene>
    <name evidence="7" type="primary">resA_1</name>
    <name evidence="7" type="ORF">ERS852429_00965</name>
</gene>
<dbReference type="GO" id="GO:0016209">
    <property type="term" value="F:antioxidant activity"/>
    <property type="evidence" value="ECO:0007669"/>
    <property type="project" value="InterPro"/>
</dbReference>
<evidence type="ECO:0000256" key="5">
    <source>
        <dbReference type="SAM" id="Coils"/>
    </source>
</evidence>
<comment type="subcellular location">
    <subcellularLocation>
        <location evidence="1">Cell envelope</location>
    </subcellularLocation>
</comment>
<protein>
    <submittedName>
        <fullName evidence="7">Thiol-disulfide oxidoreductase resA</fullName>
    </submittedName>
</protein>
<keyword evidence="2" id="KW-0201">Cytochrome c-type biogenesis</keyword>
<dbReference type="InterPro" id="IPR036249">
    <property type="entry name" value="Thioredoxin-like_sf"/>
</dbReference>
<feature type="coiled-coil region" evidence="5">
    <location>
        <begin position="127"/>
        <end position="161"/>
    </location>
</feature>
<dbReference type="PROSITE" id="PS51352">
    <property type="entry name" value="THIOREDOXIN_2"/>
    <property type="match status" value="1"/>
</dbReference>
<evidence type="ECO:0000313" key="7">
    <source>
        <dbReference type="EMBL" id="CUM86608.1"/>
    </source>
</evidence>
<organism evidence="7 8">
    <name type="scientific">Parabacteroides distasonis</name>
    <dbReference type="NCBI Taxonomy" id="823"/>
    <lineage>
        <taxon>Bacteria</taxon>
        <taxon>Pseudomonadati</taxon>
        <taxon>Bacteroidota</taxon>
        <taxon>Bacteroidia</taxon>
        <taxon>Bacteroidales</taxon>
        <taxon>Tannerellaceae</taxon>
        <taxon>Parabacteroides</taxon>
    </lineage>
</organism>
<dbReference type="GO" id="GO:0016491">
    <property type="term" value="F:oxidoreductase activity"/>
    <property type="evidence" value="ECO:0007669"/>
    <property type="project" value="InterPro"/>
</dbReference>
<keyword evidence="3" id="KW-1015">Disulfide bond</keyword>
<dbReference type="RefSeq" id="WP_044544859.1">
    <property type="nucleotide sequence ID" value="NZ_CDRH01000089.1"/>
</dbReference>
<name>A0A173SBG1_PARDI</name>
<evidence type="ECO:0000313" key="8">
    <source>
        <dbReference type="Proteomes" id="UP000095591"/>
    </source>
</evidence>
<dbReference type="CDD" id="cd02966">
    <property type="entry name" value="TlpA_like_family"/>
    <property type="match status" value="1"/>
</dbReference>
<dbReference type="Pfam" id="PF14289">
    <property type="entry name" value="DUF4369"/>
    <property type="match status" value="1"/>
</dbReference>
<evidence type="ECO:0000259" key="6">
    <source>
        <dbReference type="PROSITE" id="PS51352"/>
    </source>
</evidence>
<dbReference type="InterPro" id="IPR050553">
    <property type="entry name" value="Thioredoxin_ResA/DsbE_sf"/>
</dbReference>
<evidence type="ECO:0000256" key="1">
    <source>
        <dbReference type="ARBA" id="ARBA00004196"/>
    </source>
</evidence>
<dbReference type="GO" id="GO:0030313">
    <property type="term" value="C:cell envelope"/>
    <property type="evidence" value="ECO:0007669"/>
    <property type="project" value="UniProtKB-SubCell"/>
</dbReference>
<dbReference type="Proteomes" id="UP000095591">
    <property type="component" value="Unassembled WGS sequence"/>
</dbReference>
<dbReference type="SUPFAM" id="SSF52833">
    <property type="entry name" value="Thioredoxin-like"/>
    <property type="match status" value="1"/>
</dbReference>
<dbReference type="Gene3D" id="3.40.30.10">
    <property type="entry name" value="Glutaredoxin"/>
    <property type="match status" value="1"/>
</dbReference>
<reference evidence="7 8" key="1">
    <citation type="submission" date="2015-09" db="EMBL/GenBank/DDBJ databases">
        <authorList>
            <consortium name="Pathogen Informatics"/>
        </authorList>
    </citation>
    <scope>NUCLEOTIDE SEQUENCE [LARGE SCALE GENOMIC DNA]</scope>
    <source>
        <strain evidence="7 8">2789STDY5608872</strain>
    </source>
</reference>
<dbReference type="PROSITE" id="PS51257">
    <property type="entry name" value="PROKAR_LIPOPROTEIN"/>
    <property type="match status" value="1"/>
</dbReference>
<evidence type="ECO:0000256" key="2">
    <source>
        <dbReference type="ARBA" id="ARBA00022748"/>
    </source>
</evidence>
<feature type="domain" description="Thioredoxin" evidence="6">
    <location>
        <begin position="233"/>
        <end position="374"/>
    </location>
</feature>
<dbReference type="InterPro" id="IPR017937">
    <property type="entry name" value="Thioredoxin_CS"/>
</dbReference>
<evidence type="ECO:0000256" key="3">
    <source>
        <dbReference type="ARBA" id="ARBA00023157"/>
    </source>
</evidence>
<keyword evidence="5" id="KW-0175">Coiled coil</keyword>
<evidence type="ECO:0000256" key="4">
    <source>
        <dbReference type="ARBA" id="ARBA00023284"/>
    </source>
</evidence>
<dbReference type="InterPro" id="IPR000866">
    <property type="entry name" value="AhpC/TSA"/>
</dbReference>
<accession>A0A173SBG1</accession>
<dbReference type="PANTHER" id="PTHR42852">
    <property type="entry name" value="THIOL:DISULFIDE INTERCHANGE PROTEIN DSBE"/>
    <property type="match status" value="1"/>
</dbReference>
<dbReference type="AlphaFoldDB" id="A0A173SBG1"/>
<dbReference type="Pfam" id="PF00578">
    <property type="entry name" value="AhpC-TSA"/>
    <property type="match status" value="1"/>
</dbReference>
<keyword evidence="4" id="KW-0676">Redox-active center</keyword>
<sequence>MKKYLTLAAAALLLVACSEKPGYEISGTVANADLNGKYVYLYEYGVQDAAPMDSALVQNGTFTFKGTQDAPALRKLAFAEDVVEPKRAASGENAPFTSIFVLENGKLQAILDEAASAVSGTPENDGLKALQAQMKTLRANLEKLSADMKSEDKEVVSAAEKKYDEIDQKVTDAVKTYILNNTTKQSAAKLLYDFRYSLDEAAQNEIIAKADSAFKAVPNIDKLMAHLDVLKTVAVGKKFVDFEMADPNGKTHKLSEFVGNGKNIVLIDFWASWCPPCRRDMPNLVAAYKKYKNKGFEIVGISLDSKADAWAKGVKDLNITWTQLSDLQGWKNSGAQLYGVNSIPHTVLVDKDGTIIAKNLHGEEIDAKLQEILK</sequence>
<proteinExistence type="predicted"/>